<reference evidence="3" key="1">
    <citation type="journal article" date="2019" name="Int. J. Syst. Evol. Microbiol.">
        <title>The Global Catalogue of Microorganisms (GCM) 10K type strain sequencing project: providing services to taxonomists for standard genome sequencing and annotation.</title>
        <authorList>
            <consortium name="The Broad Institute Genomics Platform"/>
            <consortium name="The Broad Institute Genome Sequencing Center for Infectious Disease"/>
            <person name="Wu L."/>
            <person name="Ma J."/>
        </authorList>
    </citation>
    <scope>NUCLEOTIDE SEQUENCE [LARGE SCALE GENOMIC DNA]</scope>
    <source>
        <strain evidence="3">CGMCC 1.14993</strain>
    </source>
</reference>
<gene>
    <name evidence="2" type="ORF">GCM10007380_40930</name>
</gene>
<dbReference type="Gene3D" id="3.40.50.1440">
    <property type="entry name" value="Tubulin/FtsZ, GTPase domain"/>
    <property type="match status" value="1"/>
</dbReference>
<evidence type="ECO:0008006" key="4">
    <source>
        <dbReference type="Google" id="ProtNLM"/>
    </source>
</evidence>
<keyword evidence="3" id="KW-1185">Reference proteome</keyword>
<protein>
    <recommendedName>
        <fullName evidence="4">Cell division protein FtsZ</fullName>
    </recommendedName>
</protein>
<dbReference type="InterPro" id="IPR036525">
    <property type="entry name" value="Tubulin/FtsZ_GTPase_sf"/>
</dbReference>
<feature type="region of interest" description="Disordered" evidence="1">
    <location>
        <begin position="437"/>
        <end position="458"/>
    </location>
</feature>
<sequence>MSKMFDEKKLGALKKYLSSHVLSTEVESEIDRLPKHAIIGLGQGGGRIAAELSRFDFPTFLFNSSKSDLDEHKGLIPDEKRIFTPNNVHINIEGTAKDAKLGYEIAVSNKKAYQEVALNKEILESDFVWLTVSLGGGTGNGALKVAIDTFSLVLKKVKPLLNNKVPLGIICSLPSTSEKGSAFRQNALAGMAMIQSAIAESKIGSVLVIDNEKINRYYETIYDKNSRTLIDARTYSNIFVASSLLDIFTVPLLPGRSVIDKAELLDILSTPGYLNVTRFNEQAENSNDVNYSYIVKQLFEQNEILASYDTNKLSNAIIGGTSIIYPKEKKLSPKIADEVFEKASELLNTKIHNAVSEISNIKNLTIYGMAVLPHPPLRIQQLREELDQWRELEKQQEEARKQAASSAELSEFDDFFKVDTTPKQTVDLNNLNFDDIFGENENEKKPKAPSVNFDELDF</sequence>
<dbReference type="AlphaFoldDB" id="A0A8J3F258"/>
<proteinExistence type="predicted"/>
<comment type="caution">
    <text evidence="2">The sequence shown here is derived from an EMBL/GenBank/DDBJ whole genome shotgun (WGS) entry which is preliminary data.</text>
</comment>
<organism evidence="2 3">
    <name type="scientific">Gottfriedia solisilvae</name>
    <dbReference type="NCBI Taxonomy" id="1516104"/>
    <lineage>
        <taxon>Bacteria</taxon>
        <taxon>Bacillati</taxon>
        <taxon>Bacillota</taxon>
        <taxon>Bacilli</taxon>
        <taxon>Bacillales</taxon>
        <taxon>Bacillaceae</taxon>
        <taxon>Gottfriedia</taxon>
    </lineage>
</organism>
<dbReference type="OrthoDB" id="2529884at2"/>
<accession>A0A8J3F258</accession>
<dbReference type="SUPFAM" id="SSF52490">
    <property type="entry name" value="Tubulin nucleotide-binding domain-like"/>
    <property type="match status" value="1"/>
</dbReference>
<dbReference type="Proteomes" id="UP000626244">
    <property type="component" value="Unassembled WGS sequence"/>
</dbReference>
<evidence type="ECO:0000313" key="3">
    <source>
        <dbReference type="Proteomes" id="UP000626244"/>
    </source>
</evidence>
<dbReference type="RefSeq" id="WP_088003340.1">
    <property type="nucleotide sequence ID" value="NZ_BMHB01000004.1"/>
</dbReference>
<dbReference type="EMBL" id="BMHB01000004">
    <property type="protein sequence ID" value="GGI18037.1"/>
    <property type="molecule type" value="Genomic_DNA"/>
</dbReference>
<evidence type="ECO:0000313" key="2">
    <source>
        <dbReference type="EMBL" id="GGI18037.1"/>
    </source>
</evidence>
<evidence type="ECO:0000256" key="1">
    <source>
        <dbReference type="SAM" id="MobiDB-lite"/>
    </source>
</evidence>
<name>A0A8J3F258_9BACI</name>